<organism evidence="1 2">
    <name type="scientific">Phoxinus phoxinus</name>
    <name type="common">Eurasian minnow</name>
    <dbReference type="NCBI Taxonomy" id="58324"/>
    <lineage>
        <taxon>Eukaryota</taxon>
        <taxon>Metazoa</taxon>
        <taxon>Chordata</taxon>
        <taxon>Craniata</taxon>
        <taxon>Vertebrata</taxon>
        <taxon>Euteleostomi</taxon>
        <taxon>Actinopterygii</taxon>
        <taxon>Neopterygii</taxon>
        <taxon>Teleostei</taxon>
        <taxon>Ostariophysi</taxon>
        <taxon>Cypriniformes</taxon>
        <taxon>Leuciscidae</taxon>
        <taxon>Phoxininae</taxon>
        <taxon>Phoxinus</taxon>
    </lineage>
</organism>
<dbReference type="Proteomes" id="UP001364617">
    <property type="component" value="Unassembled WGS sequence"/>
</dbReference>
<keyword evidence="2" id="KW-1185">Reference proteome</keyword>
<reference evidence="1 2" key="1">
    <citation type="submission" date="2024-02" db="EMBL/GenBank/DDBJ databases">
        <title>Chromosome-level genome assembly of the Eurasian Minnow (Phoxinus phoxinus).</title>
        <authorList>
            <person name="Oriowo T.O."/>
            <person name="Martin S."/>
            <person name="Stange M."/>
            <person name="Chrysostomakis Y."/>
            <person name="Brown T."/>
            <person name="Winkler S."/>
            <person name="Kukowka S."/>
            <person name="Myers E.W."/>
            <person name="Bohne A."/>
        </authorList>
    </citation>
    <scope>NUCLEOTIDE SEQUENCE [LARGE SCALE GENOMIC DNA]</scope>
    <source>
        <strain evidence="1">ZFMK-TIS-60720</strain>
        <tissue evidence="1">Whole Organism</tissue>
    </source>
</reference>
<dbReference type="AlphaFoldDB" id="A0AAN9CZJ4"/>
<dbReference type="EMBL" id="JAYKXH010000010">
    <property type="protein sequence ID" value="KAK7155160.1"/>
    <property type="molecule type" value="Genomic_DNA"/>
</dbReference>
<sequence>MVRCRCSCVAGTALCNHTVALLFQTAHFSQLGVPVVPPVHSCTESEQQWHKPRTAGVKPGPVGKMVVVKPVQGRMGKGGLRSTLYRGMTGPLPDLSVLRVAEVYNGDEH</sequence>
<protein>
    <recommendedName>
        <fullName evidence="3">SWIM-type domain-containing protein</fullName>
    </recommendedName>
</protein>
<accession>A0AAN9CZJ4</accession>
<evidence type="ECO:0000313" key="1">
    <source>
        <dbReference type="EMBL" id="KAK7155160.1"/>
    </source>
</evidence>
<gene>
    <name evidence="1" type="ORF">R3I93_009952</name>
</gene>
<proteinExistence type="predicted"/>
<evidence type="ECO:0000313" key="2">
    <source>
        <dbReference type="Proteomes" id="UP001364617"/>
    </source>
</evidence>
<name>A0AAN9CZJ4_9TELE</name>
<evidence type="ECO:0008006" key="3">
    <source>
        <dbReference type="Google" id="ProtNLM"/>
    </source>
</evidence>
<comment type="caution">
    <text evidence="1">The sequence shown here is derived from an EMBL/GenBank/DDBJ whole genome shotgun (WGS) entry which is preliminary data.</text>
</comment>